<gene>
    <name evidence="4" type="ORF">E5A74_18410</name>
</gene>
<dbReference type="AlphaFoldDB" id="A0A4S1W7U2"/>
<dbReference type="Proteomes" id="UP000309848">
    <property type="component" value="Unassembled WGS sequence"/>
</dbReference>
<dbReference type="SUPFAM" id="SSF56300">
    <property type="entry name" value="Metallo-dependent phosphatases"/>
    <property type="match status" value="1"/>
</dbReference>
<keyword evidence="1" id="KW-0479">Metal-binding</keyword>
<sequence>MKRWGIAIGLLLLAPILLAGYSFIEARRDPVVRTATIALPHWPEGAPPVRTVLLSDIHIGTAAMGPARLGRIVDQINALHPDIVLIAGDFIFGHAPGSATRLGEQMVAPLARLRPRLGVIAALGNHDHWTGASAVRDQLRRAGIAVVDNGAVIRGPLAIAVAGDDFTGHADLPATLRAMRRLAGARLILTHSPDIAPALPADVSLLLAGHTHCGQVLLPWLGPISEVSRYGARYRCGVAREPGRTVVVTAGLGASGGPFRLGAPPDLWLLTLGPSALR</sequence>
<dbReference type="EMBL" id="SRXU01000009">
    <property type="protein sequence ID" value="TGX38799.1"/>
    <property type="molecule type" value="Genomic_DNA"/>
</dbReference>
<dbReference type="RefSeq" id="WP_135987093.1">
    <property type="nucleotide sequence ID" value="NZ_JAASQM010000003.1"/>
</dbReference>
<dbReference type="InterPro" id="IPR051158">
    <property type="entry name" value="Metallophosphoesterase_sf"/>
</dbReference>
<accession>A0A4S1W7U2</accession>
<dbReference type="GO" id="GO:0016020">
    <property type="term" value="C:membrane"/>
    <property type="evidence" value="ECO:0007669"/>
    <property type="project" value="GOC"/>
</dbReference>
<dbReference type="InterPro" id="IPR029052">
    <property type="entry name" value="Metallo-depent_PP-like"/>
</dbReference>
<dbReference type="PANTHER" id="PTHR31302:SF31">
    <property type="entry name" value="PHOSPHODIESTERASE YAEI"/>
    <property type="match status" value="1"/>
</dbReference>
<protein>
    <submittedName>
        <fullName evidence="4">Phosphohydrolase</fullName>
    </submittedName>
</protein>
<evidence type="ECO:0000256" key="2">
    <source>
        <dbReference type="ARBA" id="ARBA00022801"/>
    </source>
</evidence>
<dbReference type="GO" id="GO:0008758">
    <property type="term" value="F:UDP-2,3-diacylglucosamine hydrolase activity"/>
    <property type="evidence" value="ECO:0007669"/>
    <property type="project" value="TreeGrafter"/>
</dbReference>
<evidence type="ECO:0000256" key="1">
    <source>
        <dbReference type="ARBA" id="ARBA00022723"/>
    </source>
</evidence>
<evidence type="ECO:0000259" key="3">
    <source>
        <dbReference type="Pfam" id="PF00149"/>
    </source>
</evidence>
<dbReference type="Gene3D" id="3.60.21.10">
    <property type="match status" value="1"/>
</dbReference>
<name>A0A4S1W7U2_9SPHN</name>
<dbReference type="InterPro" id="IPR004843">
    <property type="entry name" value="Calcineurin-like_PHP"/>
</dbReference>
<proteinExistence type="predicted"/>
<evidence type="ECO:0000313" key="5">
    <source>
        <dbReference type="Proteomes" id="UP000309848"/>
    </source>
</evidence>
<organism evidence="4 5">
    <name type="scientific">Sphingomonas naasensis</name>
    <dbReference type="NCBI Taxonomy" id="1344951"/>
    <lineage>
        <taxon>Bacteria</taxon>
        <taxon>Pseudomonadati</taxon>
        <taxon>Pseudomonadota</taxon>
        <taxon>Alphaproteobacteria</taxon>
        <taxon>Sphingomonadales</taxon>
        <taxon>Sphingomonadaceae</taxon>
        <taxon>Sphingomonas</taxon>
    </lineage>
</organism>
<reference evidence="4 5" key="1">
    <citation type="submission" date="2019-04" db="EMBL/GenBank/DDBJ databases">
        <title>Sphingomonas psychrotolerans sp. nov., isolated from soil in the Tianshan Mountains, Xinjiang, China.</title>
        <authorList>
            <person name="Luo Y."/>
            <person name="Sheng H."/>
        </authorList>
    </citation>
    <scope>NUCLEOTIDE SEQUENCE [LARGE SCALE GENOMIC DNA]</scope>
    <source>
        <strain evidence="4 5">KIS18-15</strain>
    </source>
</reference>
<keyword evidence="2 4" id="KW-0378">Hydrolase</keyword>
<comment type="caution">
    <text evidence="4">The sequence shown here is derived from an EMBL/GenBank/DDBJ whole genome shotgun (WGS) entry which is preliminary data.</text>
</comment>
<dbReference type="PANTHER" id="PTHR31302">
    <property type="entry name" value="TRANSMEMBRANE PROTEIN WITH METALLOPHOSPHOESTERASE DOMAIN-RELATED"/>
    <property type="match status" value="1"/>
</dbReference>
<dbReference type="GO" id="GO:0009245">
    <property type="term" value="P:lipid A biosynthetic process"/>
    <property type="evidence" value="ECO:0007669"/>
    <property type="project" value="TreeGrafter"/>
</dbReference>
<feature type="domain" description="Calcineurin-like phosphoesterase" evidence="3">
    <location>
        <begin position="50"/>
        <end position="213"/>
    </location>
</feature>
<evidence type="ECO:0000313" key="4">
    <source>
        <dbReference type="EMBL" id="TGX38799.1"/>
    </source>
</evidence>
<keyword evidence="5" id="KW-1185">Reference proteome</keyword>
<dbReference type="GO" id="GO:0046872">
    <property type="term" value="F:metal ion binding"/>
    <property type="evidence" value="ECO:0007669"/>
    <property type="project" value="UniProtKB-KW"/>
</dbReference>
<dbReference type="Pfam" id="PF00149">
    <property type="entry name" value="Metallophos"/>
    <property type="match status" value="1"/>
</dbReference>
<dbReference type="OrthoDB" id="9780884at2"/>